<dbReference type="Gene3D" id="2.20.25.10">
    <property type="match status" value="1"/>
</dbReference>
<dbReference type="Pfam" id="PF07500">
    <property type="entry name" value="TFIIS_M"/>
    <property type="match status" value="1"/>
</dbReference>
<dbReference type="InterPro" id="IPR036575">
    <property type="entry name" value="TFIIS_cen_dom_sf"/>
</dbReference>
<name>A0AAE9EAX3_CAEBR</name>
<evidence type="ECO:0000259" key="12">
    <source>
        <dbReference type="PROSITE" id="PS51133"/>
    </source>
</evidence>
<keyword evidence="6 9" id="KW-0539">Nucleus</keyword>
<dbReference type="InterPro" id="IPR001222">
    <property type="entry name" value="Znf_TFIIS"/>
</dbReference>
<dbReference type="SUPFAM" id="SSF47676">
    <property type="entry name" value="Conserved domain common to transcription factors TFIIS, elongin A, CRSP70"/>
    <property type="match status" value="1"/>
</dbReference>
<dbReference type="PROSITE" id="PS51321">
    <property type="entry name" value="TFIIS_CENTRAL"/>
    <property type="match status" value="1"/>
</dbReference>
<evidence type="ECO:0000259" key="14">
    <source>
        <dbReference type="PROSITE" id="PS51321"/>
    </source>
</evidence>
<feature type="domain" description="TFIIS-type" evidence="12">
    <location>
        <begin position="286"/>
        <end position="326"/>
    </location>
</feature>
<organism evidence="16 18">
    <name type="scientific">Caenorhabditis briggsae</name>
    <dbReference type="NCBI Taxonomy" id="6238"/>
    <lineage>
        <taxon>Eukaryota</taxon>
        <taxon>Metazoa</taxon>
        <taxon>Ecdysozoa</taxon>
        <taxon>Nematoda</taxon>
        <taxon>Chromadorea</taxon>
        <taxon>Rhabditida</taxon>
        <taxon>Rhabditina</taxon>
        <taxon>Rhabditomorpha</taxon>
        <taxon>Rhabditoidea</taxon>
        <taxon>Rhabditidae</taxon>
        <taxon>Peloderinae</taxon>
        <taxon>Caenorhabditis</taxon>
    </lineage>
</organism>
<evidence type="ECO:0000256" key="9">
    <source>
        <dbReference type="PROSITE-ProRule" id="PRU00649"/>
    </source>
</evidence>
<dbReference type="CDD" id="cd13749">
    <property type="entry name" value="Zn-ribbon_TFIIS"/>
    <property type="match status" value="1"/>
</dbReference>
<evidence type="ECO:0000256" key="4">
    <source>
        <dbReference type="ARBA" id="ARBA00022771"/>
    </source>
</evidence>
<dbReference type="SUPFAM" id="SSF57783">
    <property type="entry name" value="Zinc beta-ribbon"/>
    <property type="match status" value="1"/>
</dbReference>
<dbReference type="InterPro" id="IPR035100">
    <property type="entry name" value="TF_IIS-typ"/>
</dbReference>
<dbReference type="InterPro" id="IPR003617">
    <property type="entry name" value="TFIIS/CRSP70_N_sub"/>
</dbReference>
<dbReference type="GO" id="GO:0006368">
    <property type="term" value="P:transcription elongation by RNA polymerase II"/>
    <property type="evidence" value="ECO:0007669"/>
    <property type="project" value="InterPro"/>
</dbReference>
<dbReference type="AlphaFoldDB" id="A0AAE9EAX3"/>
<evidence type="ECO:0000313" key="16">
    <source>
        <dbReference type="EMBL" id="UMM17493.1"/>
    </source>
</evidence>
<gene>
    <name evidence="15" type="ORF">L3Y34_017885</name>
    <name evidence="16" type="ORF">L5515_014010</name>
</gene>
<dbReference type="SMART" id="SM00510">
    <property type="entry name" value="TFS2M"/>
    <property type="match status" value="1"/>
</dbReference>
<feature type="domain" description="TFIIS N-terminal" evidence="13">
    <location>
        <begin position="33"/>
        <end position="105"/>
    </location>
</feature>
<evidence type="ECO:0000313" key="17">
    <source>
        <dbReference type="Proteomes" id="UP000827892"/>
    </source>
</evidence>
<feature type="region of interest" description="Disordered" evidence="11">
    <location>
        <begin position="104"/>
        <end position="125"/>
    </location>
</feature>
<evidence type="ECO:0000256" key="8">
    <source>
        <dbReference type="PROSITE-ProRule" id="PRU00472"/>
    </source>
</evidence>
<evidence type="ECO:0000256" key="1">
    <source>
        <dbReference type="ARBA" id="ARBA00004123"/>
    </source>
</evidence>
<keyword evidence="5 10" id="KW-0862">Zinc</keyword>
<evidence type="ECO:0000259" key="13">
    <source>
        <dbReference type="PROSITE" id="PS51319"/>
    </source>
</evidence>
<keyword evidence="4 8" id="KW-0863">Zinc-finger</keyword>
<proteinExistence type="inferred from homology"/>
<protein>
    <recommendedName>
        <fullName evidence="10">Transcription elongation factor</fullName>
    </recommendedName>
</protein>
<dbReference type="Proteomes" id="UP000827892">
    <property type="component" value="Chromosome II"/>
</dbReference>
<evidence type="ECO:0000256" key="5">
    <source>
        <dbReference type="ARBA" id="ARBA00022833"/>
    </source>
</evidence>
<accession>A0AAE9EAX3</accession>
<evidence type="ECO:0000256" key="7">
    <source>
        <dbReference type="ARBA" id="ARBA00025408"/>
    </source>
</evidence>
<dbReference type="EMBL" id="CP090892">
    <property type="protein sequence ID" value="ULU05533.1"/>
    <property type="molecule type" value="Genomic_DNA"/>
</dbReference>
<dbReference type="InterPro" id="IPR035441">
    <property type="entry name" value="TFIIS/LEDGF_dom_sf"/>
</dbReference>
<reference evidence="15 17" key="2">
    <citation type="submission" date="2022-05" db="EMBL/GenBank/DDBJ databases">
        <title>Chromosome-level reference genomes for two strains of Caenorhabditis briggsae: an improved platform for comparative genomics.</title>
        <authorList>
            <person name="Stevens L."/>
            <person name="Andersen E.C."/>
        </authorList>
    </citation>
    <scope>NUCLEOTIDE SEQUENCE [LARGE SCALE GENOMIC DNA]</scope>
    <source>
        <strain evidence="15">QX1410_ONT</strain>
        <tissue evidence="15">Whole-organism</tissue>
    </source>
</reference>
<dbReference type="GO" id="GO:0005634">
    <property type="term" value="C:nucleus"/>
    <property type="evidence" value="ECO:0007669"/>
    <property type="project" value="UniProtKB-SubCell"/>
</dbReference>
<dbReference type="SMART" id="SM00440">
    <property type="entry name" value="ZnF_C2C2"/>
    <property type="match status" value="1"/>
</dbReference>
<dbReference type="Pfam" id="PF08711">
    <property type="entry name" value="Med26"/>
    <property type="match status" value="1"/>
</dbReference>
<evidence type="ECO:0000256" key="10">
    <source>
        <dbReference type="RuleBase" id="RU368078"/>
    </source>
</evidence>
<keyword evidence="3 10" id="KW-0479">Metal-binding</keyword>
<comment type="similarity">
    <text evidence="2 10">Belongs to the TFS-II family.</text>
</comment>
<dbReference type="Proteomes" id="UP000829354">
    <property type="component" value="Chromosome II"/>
</dbReference>
<reference evidence="16 18" key="1">
    <citation type="submission" date="2022-04" db="EMBL/GenBank/DDBJ databases">
        <title>Chromosome-level reference genomes for two strains of Caenorhabditis briggsae: an improved platform for comparative genomics.</title>
        <authorList>
            <person name="Stevens L."/>
            <person name="Andersen E."/>
        </authorList>
    </citation>
    <scope>NUCLEOTIDE SEQUENCE [LARGE SCALE GENOMIC DNA]</scope>
    <source>
        <strain evidence="16">VX34</strain>
        <tissue evidence="16">Whole-organism</tissue>
    </source>
</reference>
<dbReference type="SMART" id="SM00509">
    <property type="entry name" value="TFS2N"/>
    <property type="match status" value="1"/>
</dbReference>
<dbReference type="GO" id="GO:0003677">
    <property type="term" value="F:DNA binding"/>
    <property type="evidence" value="ECO:0007669"/>
    <property type="project" value="UniProtKB-KW"/>
</dbReference>
<dbReference type="PIRSF" id="PIRSF006704">
    <property type="entry name" value="TF_IIS"/>
    <property type="match status" value="1"/>
</dbReference>
<keyword evidence="10" id="KW-0238">DNA-binding</keyword>
<dbReference type="PANTHER" id="PTHR11477">
    <property type="entry name" value="TRANSCRIPTION FACTOR S-II ZINC FINGER DOMAIN-CONTAINING PROTEIN"/>
    <property type="match status" value="1"/>
</dbReference>
<dbReference type="InterPro" id="IPR003618">
    <property type="entry name" value="TFIIS_cen_dom"/>
</dbReference>
<dbReference type="SUPFAM" id="SSF46942">
    <property type="entry name" value="Elongation factor TFIIS domain 2"/>
    <property type="match status" value="1"/>
</dbReference>
<dbReference type="EMBL" id="CP092621">
    <property type="protein sequence ID" value="UMM17493.1"/>
    <property type="molecule type" value="Genomic_DNA"/>
</dbReference>
<evidence type="ECO:0000313" key="18">
    <source>
        <dbReference type="Proteomes" id="UP000829354"/>
    </source>
</evidence>
<dbReference type="Gene3D" id="1.20.930.10">
    <property type="entry name" value="Conserved domain common to transcription factors TFIIS, elongin A, CRSP70"/>
    <property type="match status" value="1"/>
</dbReference>
<dbReference type="NCBIfam" id="TIGR01385">
    <property type="entry name" value="TFSII"/>
    <property type="match status" value="1"/>
</dbReference>
<dbReference type="InterPro" id="IPR017923">
    <property type="entry name" value="TFIIS_N"/>
</dbReference>
<keyword evidence="10" id="KW-0804">Transcription</keyword>
<dbReference type="Pfam" id="PF01096">
    <property type="entry name" value="Zn_ribbon_TFIIS"/>
    <property type="match status" value="1"/>
</dbReference>
<dbReference type="FunFam" id="2.20.25.10:FF:000001">
    <property type="entry name" value="Probable Transcription elongation factor S-II"/>
    <property type="match status" value="1"/>
</dbReference>
<comment type="function">
    <text evidence="7">Necessary for efficient RNA polymerase II transcription elongation past template-encoded arresting sites. The arresting sites in DNA have the property of trapping a certain fraction of elongating RNA polymerases that pass through, resulting in locked ternary complexes. Cleavage of the nascent transcript by S-II allows the resumption of elongation from the new 3'-terminus.</text>
</comment>
<sequence length="328" mass="37591">MKTRHQVITYQKRYWIQPDSRSKSMENVQALCKQIDGICKNGAESTEECSKLLDELAKIPMNLEIIQKTSVGMKLNAMRKKFPDEALAKRAKSIIKEWKNIVDGKTKSQDDDAPPSKKQRKESVEEVKVEKKKLEAPYKKPETVNRPEIVAQFASASFPPKHLENDETRLKSAQLLLSALRYGELPDGTLDPEELAVQIEEKLYSVHRDTNKNYSAAVRSRIFNLRDKKNLALRENVLTGVVRAEKFATMTSEEMASPEIREMREKFTKEAILEHQVSVQQGTPSDMFKCGKCGKKNCTYTQLQTRSSDEPMTTFVFCLECGNRWKFC</sequence>
<keyword evidence="10" id="KW-0805">Transcription regulation</keyword>
<evidence type="ECO:0000256" key="6">
    <source>
        <dbReference type="ARBA" id="ARBA00023242"/>
    </source>
</evidence>
<dbReference type="PANTHER" id="PTHR11477:SF0">
    <property type="entry name" value="IP08861P-RELATED"/>
    <property type="match status" value="1"/>
</dbReference>
<dbReference type="Gene3D" id="1.10.472.30">
    <property type="entry name" value="Transcription elongation factor S-II, central domain"/>
    <property type="match status" value="1"/>
</dbReference>
<dbReference type="GO" id="GO:0008270">
    <property type="term" value="F:zinc ion binding"/>
    <property type="evidence" value="ECO:0007669"/>
    <property type="project" value="UniProtKB-UniRule"/>
</dbReference>
<feature type="domain" description="TFIIS central" evidence="14">
    <location>
        <begin position="168"/>
        <end position="283"/>
    </location>
</feature>
<comment type="subcellular location">
    <subcellularLocation>
        <location evidence="1 9 10">Nucleus</location>
    </subcellularLocation>
</comment>
<dbReference type="PROSITE" id="PS00466">
    <property type="entry name" value="ZF_TFIIS_1"/>
    <property type="match status" value="1"/>
</dbReference>
<dbReference type="InterPro" id="IPR006289">
    <property type="entry name" value="TFSII"/>
</dbReference>
<dbReference type="PROSITE" id="PS51319">
    <property type="entry name" value="TFIIS_N"/>
    <property type="match status" value="1"/>
</dbReference>
<evidence type="ECO:0000256" key="3">
    <source>
        <dbReference type="ARBA" id="ARBA00022723"/>
    </source>
</evidence>
<dbReference type="PROSITE" id="PS51133">
    <property type="entry name" value="ZF_TFIIS_2"/>
    <property type="match status" value="1"/>
</dbReference>
<keyword evidence="18" id="KW-1185">Reference proteome</keyword>
<dbReference type="CDD" id="cd00183">
    <property type="entry name" value="TFIIS_I"/>
    <property type="match status" value="1"/>
</dbReference>
<evidence type="ECO:0000313" key="15">
    <source>
        <dbReference type="EMBL" id="ULU05533.1"/>
    </source>
</evidence>
<evidence type="ECO:0000256" key="11">
    <source>
        <dbReference type="SAM" id="MobiDB-lite"/>
    </source>
</evidence>
<evidence type="ECO:0000256" key="2">
    <source>
        <dbReference type="ARBA" id="ARBA00009647"/>
    </source>
</evidence>